<dbReference type="EMBL" id="JAACNO010001230">
    <property type="protein sequence ID" value="KAF4141973.1"/>
    <property type="molecule type" value="Genomic_DNA"/>
</dbReference>
<evidence type="ECO:0000313" key="2">
    <source>
        <dbReference type="Proteomes" id="UP000704712"/>
    </source>
</evidence>
<reference evidence="1" key="1">
    <citation type="submission" date="2020-03" db="EMBL/GenBank/DDBJ databases">
        <title>Hybrid Assembly of Korean Phytophthora infestans isolates.</title>
        <authorList>
            <person name="Prokchorchik M."/>
            <person name="Lee Y."/>
            <person name="Seo J."/>
            <person name="Cho J.-H."/>
            <person name="Park Y.-E."/>
            <person name="Jang D.-C."/>
            <person name="Im J.-S."/>
            <person name="Choi J.-G."/>
            <person name="Park H.-J."/>
            <person name="Lee G.-B."/>
            <person name="Lee Y.-G."/>
            <person name="Hong S.-Y."/>
            <person name="Cho K."/>
            <person name="Sohn K.H."/>
        </authorList>
    </citation>
    <scope>NUCLEOTIDE SEQUENCE</scope>
    <source>
        <strain evidence="1">KR_2_A2</strain>
    </source>
</reference>
<accession>A0A8S9UN44</accession>
<dbReference type="Proteomes" id="UP000704712">
    <property type="component" value="Unassembled WGS sequence"/>
</dbReference>
<organism evidence="1 2">
    <name type="scientific">Phytophthora infestans</name>
    <name type="common">Potato late blight agent</name>
    <name type="synonym">Botrytis infestans</name>
    <dbReference type="NCBI Taxonomy" id="4787"/>
    <lineage>
        <taxon>Eukaryota</taxon>
        <taxon>Sar</taxon>
        <taxon>Stramenopiles</taxon>
        <taxon>Oomycota</taxon>
        <taxon>Peronosporomycetes</taxon>
        <taxon>Peronosporales</taxon>
        <taxon>Peronosporaceae</taxon>
        <taxon>Phytophthora</taxon>
    </lineage>
</organism>
<gene>
    <name evidence="1" type="ORF">GN958_ATG08862</name>
</gene>
<comment type="caution">
    <text evidence="1">The sequence shown here is derived from an EMBL/GenBank/DDBJ whole genome shotgun (WGS) entry which is preliminary data.</text>
</comment>
<proteinExistence type="predicted"/>
<dbReference type="AlphaFoldDB" id="A0A8S9UN44"/>
<protein>
    <submittedName>
        <fullName evidence="1">Uncharacterized protein</fullName>
    </submittedName>
</protein>
<name>A0A8S9UN44_PHYIN</name>
<evidence type="ECO:0000313" key="1">
    <source>
        <dbReference type="EMBL" id="KAF4141973.1"/>
    </source>
</evidence>
<sequence length="385" mass="42974">MLPVRAEDEYIEEYNKSLRTSTKHTLNPKTNNNEGILPPLPSFSTRWLRRHPANNIKAGPVSSGSLQLHEVQASKPIAPVRREARYIQTKSLTESIVAAMSRQPTPMLHAALRWLKDFDAALQDGTLENFTGIVERSSNGSKRTVGAPSITTEVKILKKKAPVSRINVSGAAAKRVEQTAYKFSRPVKNKKLSKKANKKIDEAQRKFALRLLAKLWAQIPRVLDYNPPTCDVAFNPTIRLMSDEEKLTLEEVVKVLPQDLVTYALSMLASQRGTSGETFVASWSEFGAARQDRLAFMVLHAEAKQHIEAVEHTLEWIAAVAWPSSENHTLPEIFRDLLPEHKALNLGSSVVGSEAIDGFRLLSFRRCQWLSTTSILTAMHAPAIK</sequence>